<dbReference type="InterPro" id="IPR036291">
    <property type="entry name" value="NAD(P)-bd_dom_sf"/>
</dbReference>
<protein>
    <recommendedName>
        <fullName evidence="4">Short-chain dehydrogenase/reductase SDR</fullName>
    </recommendedName>
</protein>
<gene>
    <name evidence="3" type="ORF">METZ01_LOCUS364395</name>
</gene>
<organism evidence="3">
    <name type="scientific">marine metagenome</name>
    <dbReference type="NCBI Taxonomy" id="408172"/>
    <lineage>
        <taxon>unclassified sequences</taxon>
        <taxon>metagenomes</taxon>
        <taxon>ecological metagenomes</taxon>
    </lineage>
</organism>
<dbReference type="InterPro" id="IPR002347">
    <property type="entry name" value="SDR_fam"/>
</dbReference>
<evidence type="ECO:0000313" key="3">
    <source>
        <dbReference type="EMBL" id="SVD11541.1"/>
    </source>
</evidence>
<accession>A0A382SRN2</accession>
<sequence length="133" mass="14045">VIAETFLAAGANVHICDINSDKVAKFVATREGVTGSVVDIANADAVATMFDDLKPHHGRLDVLVNNAGIAGPTGAVEELDTAAWDHTIAVNINGQFYCTKHAVPLLTICPHRDPGQIICPHMINISGPVLKLN</sequence>
<dbReference type="CDD" id="cd05233">
    <property type="entry name" value="SDR_c"/>
    <property type="match status" value="1"/>
</dbReference>
<evidence type="ECO:0008006" key="4">
    <source>
        <dbReference type="Google" id="ProtNLM"/>
    </source>
</evidence>
<proteinExistence type="inferred from homology"/>
<dbReference type="Pfam" id="PF13561">
    <property type="entry name" value="adh_short_C2"/>
    <property type="match status" value="1"/>
</dbReference>
<dbReference type="AlphaFoldDB" id="A0A382SRN2"/>
<dbReference type="SUPFAM" id="SSF51735">
    <property type="entry name" value="NAD(P)-binding Rossmann-fold domains"/>
    <property type="match status" value="1"/>
</dbReference>
<evidence type="ECO:0000256" key="1">
    <source>
        <dbReference type="ARBA" id="ARBA00006484"/>
    </source>
</evidence>
<dbReference type="EMBL" id="UINC01130462">
    <property type="protein sequence ID" value="SVD11541.1"/>
    <property type="molecule type" value="Genomic_DNA"/>
</dbReference>
<dbReference type="PANTHER" id="PTHR43669:SF3">
    <property type="entry name" value="ALCOHOL DEHYDROGENASE, PUTATIVE (AFU_ORTHOLOGUE AFUA_3G03445)-RELATED"/>
    <property type="match status" value="1"/>
</dbReference>
<name>A0A382SRN2_9ZZZZ</name>
<dbReference type="PANTHER" id="PTHR43669">
    <property type="entry name" value="5-KETO-D-GLUCONATE 5-REDUCTASE"/>
    <property type="match status" value="1"/>
</dbReference>
<comment type="similarity">
    <text evidence="1">Belongs to the short-chain dehydrogenases/reductases (SDR) family.</text>
</comment>
<dbReference type="GO" id="GO:0016491">
    <property type="term" value="F:oxidoreductase activity"/>
    <property type="evidence" value="ECO:0007669"/>
    <property type="project" value="UniProtKB-KW"/>
</dbReference>
<evidence type="ECO:0000256" key="2">
    <source>
        <dbReference type="ARBA" id="ARBA00023002"/>
    </source>
</evidence>
<keyword evidence="2" id="KW-0560">Oxidoreductase</keyword>
<feature type="non-terminal residue" evidence="3">
    <location>
        <position position="1"/>
    </location>
</feature>
<dbReference type="Gene3D" id="3.40.50.720">
    <property type="entry name" value="NAD(P)-binding Rossmann-like Domain"/>
    <property type="match status" value="1"/>
</dbReference>
<reference evidence="3" key="1">
    <citation type="submission" date="2018-05" db="EMBL/GenBank/DDBJ databases">
        <authorList>
            <person name="Lanie J.A."/>
            <person name="Ng W.-L."/>
            <person name="Kazmierczak K.M."/>
            <person name="Andrzejewski T.M."/>
            <person name="Davidsen T.M."/>
            <person name="Wayne K.J."/>
            <person name="Tettelin H."/>
            <person name="Glass J.I."/>
            <person name="Rusch D."/>
            <person name="Podicherti R."/>
            <person name="Tsui H.-C.T."/>
            <person name="Winkler M.E."/>
        </authorList>
    </citation>
    <scope>NUCLEOTIDE SEQUENCE</scope>
</reference>